<organism evidence="1">
    <name type="scientific">marine metagenome</name>
    <dbReference type="NCBI Taxonomy" id="408172"/>
    <lineage>
        <taxon>unclassified sequences</taxon>
        <taxon>metagenomes</taxon>
        <taxon>ecological metagenomes</taxon>
    </lineage>
</organism>
<gene>
    <name evidence="1" type="ORF">METZ01_LOCUS280729</name>
</gene>
<name>A0A382KWC3_9ZZZZ</name>
<dbReference type="InterPro" id="IPR010982">
    <property type="entry name" value="Lambda_DNA-bd_dom_sf"/>
</dbReference>
<protein>
    <recommendedName>
        <fullName evidence="2">HTH cro/C1-type domain-containing protein</fullName>
    </recommendedName>
</protein>
<reference evidence="1" key="1">
    <citation type="submission" date="2018-05" db="EMBL/GenBank/DDBJ databases">
        <authorList>
            <person name="Lanie J.A."/>
            <person name="Ng W.-L."/>
            <person name="Kazmierczak K.M."/>
            <person name="Andrzejewski T.M."/>
            <person name="Davidsen T.M."/>
            <person name="Wayne K.J."/>
            <person name="Tettelin H."/>
            <person name="Glass J.I."/>
            <person name="Rusch D."/>
            <person name="Podicherti R."/>
            <person name="Tsui H.-C.T."/>
            <person name="Winkler M.E."/>
        </authorList>
    </citation>
    <scope>NUCLEOTIDE SEQUENCE</scope>
</reference>
<dbReference type="GO" id="GO:0003677">
    <property type="term" value="F:DNA binding"/>
    <property type="evidence" value="ECO:0007669"/>
    <property type="project" value="InterPro"/>
</dbReference>
<accession>A0A382KWC3</accession>
<evidence type="ECO:0000313" key="1">
    <source>
        <dbReference type="EMBL" id="SVC27875.1"/>
    </source>
</evidence>
<dbReference type="EMBL" id="UINC01082787">
    <property type="protein sequence ID" value="SVC27875.1"/>
    <property type="molecule type" value="Genomic_DNA"/>
</dbReference>
<dbReference type="AlphaFoldDB" id="A0A382KWC3"/>
<sequence>MRINYRDIKARINRIRLDKNLKQLEFADSIGLSQSGYSTMMGRDGTSQRLKTLALAIEAVYGFRHEWILHGEEPKQQGNQKHLDPLDRLQLDILGQDGIAPELKAESLKMMVLNQAHGVLLGMMMKSLRHSRNIQNSDVPKNILDKYEQNRIKANKLLNKFDIDLEEGCNKLNPQEKIVLVCDVYVELQQLKYNCIQSIGDDVSRSEVMSILSGLIEIIRQIRELTKSEDDYEKSSNEELLAPDKPVKVVAKGRIKLLKL</sequence>
<proteinExistence type="predicted"/>
<dbReference type="SUPFAM" id="SSF47413">
    <property type="entry name" value="lambda repressor-like DNA-binding domains"/>
    <property type="match status" value="1"/>
</dbReference>
<dbReference type="Gene3D" id="1.10.260.40">
    <property type="entry name" value="lambda repressor-like DNA-binding domains"/>
    <property type="match status" value="1"/>
</dbReference>
<evidence type="ECO:0008006" key="2">
    <source>
        <dbReference type="Google" id="ProtNLM"/>
    </source>
</evidence>